<dbReference type="EMBL" id="CP001612">
    <property type="protein sequence ID" value="ACP53287.1"/>
    <property type="molecule type" value="Genomic_DNA"/>
</dbReference>
<evidence type="ECO:0000313" key="1">
    <source>
        <dbReference type="EMBL" id="ACP53287.1"/>
    </source>
</evidence>
<keyword evidence="2" id="KW-1185">Reference proteome</keyword>
<dbReference type="KEGG" id="raf:RAF_ORF0350"/>
<reference evidence="1 2" key="1">
    <citation type="journal article" date="2009" name="BMC Genomics">
        <title>Analysis of the Rickettsia africae genome reveals that virulence acquisition in Rickettsia species may be explained by genome reduction.</title>
        <authorList>
            <person name="Fournier P.-E."/>
            <person name="El Karkouri K."/>
            <person name="Leroy Q."/>
            <person name="Robert C."/>
            <person name="Giumelli B."/>
            <person name="Renesto P."/>
            <person name="Socolovschi C."/>
            <person name="Parola P."/>
            <person name="Audic S."/>
            <person name="Raoult D."/>
        </authorList>
    </citation>
    <scope>NUCLEOTIDE SEQUENCE [LARGE SCALE GENOMIC DNA]</scope>
    <source>
        <strain evidence="1 2">ESF-5</strain>
    </source>
</reference>
<evidence type="ECO:0000313" key="2">
    <source>
        <dbReference type="Proteomes" id="UP000002305"/>
    </source>
</evidence>
<name>C3PMX7_RICAE</name>
<dbReference type="AlphaFoldDB" id="C3PMX7"/>
<sequence length="110" mass="12340">MTPTIVIPAPIKKAIRQLKPNEVTKEAKHNAPKPPNIQKLSKVATVGYCTGGLINLVKYTSAPITYPIEDMPCAIWHAIITHVATIFHHKLKICHNKTSYSHKQSSYYYS</sequence>
<accession>C3PMX7</accession>
<dbReference type="RefSeq" id="WP_012719537.1">
    <property type="nucleotide sequence ID" value="NC_012633.1"/>
</dbReference>
<dbReference type="Proteomes" id="UP000002305">
    <property type="component" value="Chromosome"/>
</dbReference>
<protein>
    <submittedName>
        <fullName evidence="1">Uncharacterized protein</fullName>
    </submittedName>
</protein>
<dbReference type="HOGENOM" id="CLU_173333_0_0_5"/>
<organism evidence="1 2">
    <name type="scientific">Rickettsia africae (strain ESF-5)</name>
    <dbReference type="NCBI Taxonomy" id="347255"/>
    <lineage>
        <taxon>Bacteria</taxon>
        <taxon>Pseudomonadati</taxon>
        <taxon>Pseudomonadota</taxon>
        <taxon>Alphaproteobacteria</taxon>
        <taxon>Rickettsiales</taxon>
        <taxon>Rickettsiaceae</taxon>
        <taxon>Rickettsieae</taxon>
        <taxon>Rickettsia</taxon>
        <taxon>spotted fever group</taxon>
    </lineage>
</organism>
<gene>
    <name evidence="1" type="ordered locus">RAF_ORF0350</name>
</gene>
<proteinExistence type="predicted"/>